<sequence length="39" mass="4271">MALINWVRSKLGRKMVQRSKGRKSPLKHGKVGLMGAGGH</sequence>
<accession>A0A0E9XXU6</accession>
<feature type="compositionally biased region" description="Basic residues" evidence="1">
    <location>
        <begin position="14"/>
        <end position="30"/>
    </location>
</feature>
<reference evidence="2" key="2">
    <citation type="journal article" date="2015" name="Fish Shellfish Immunol.">
        <title>Early steps in the European eel (Anguilla anguilla)-Vibrio vulnificus interaction in the gills: Role of the RtxA13 toxin.</title>
        <authorList>
            <person name="Callol A."/>
            <person name="Pajuelo D."/>
            <person name="Ebbesson L."/>
            <person name="Teles M."/>
            <person name="MacKenzie S."/>
            <person name="Amaro C."/>
        </authorList>
    </citation>
    <scope>NUCLEOTIDE SEQUENCE</scope>
</reference>
<reference evidence="2" key="1">
    <citation type="submission" date="2014-11" db="EMBL/GenBank/DDBJ databases">
        <authorList>
            <person name="Amaro Gonzalez C."/>
        </authorList>
    </citation>
    <scope>NUCLEOTIDE SEQUENCE</scope>
</reference>
<feature type="region of interest" description="Disordered" evidence="1">
    <location>
        <begin position="14"/>
        <end position="39"/>
    </location>
</feature>
<protein>
    <submittedName>
        <fullName evidence="2">Uncharacterized protein</fullName>
    </submittedName>
</protein>
<name>A0A0E9XXU6_ANGAN</name>
<evidence type="ECO:0000313" key="2">
    <source>
        <dbReference type="EMBL" id="JAI06519.1"/>
    </source>
</evidence>
<dbReference type="AlphaFoldDB" id="A0A0E9XXU6"/>
<organism evidence="2">
    <name type="scientific">Anguilla anguilla</name>
    <name type="common">European freshwater eel</name>
    <name type="synonym">Muraena anguilla</name>
    <dbReference type="NCBI Taxonomy" id="7936"/>
    <lineage>
        <taxon>Eukaryota</taxon>
        <taxon>Metazoa</taxon>
        <taxon>Chordata</taxon>
        <taxon>Craniata</taxon>
        <taxon>Vertebrata</taxon>
        <taxon>Euteleostomi</taxon>
        <taxon>Actinopterygii</taxon>
        <taxon>Neopterygii</taxon>
        <taxon>Teleostei</taxon>
        <taxon>Anguilliformes</taxon>
        <taxon>Anguillidae</taxon>
        <taxon>Anguilla</taxon>
    </lineage>
</organism>
<evidence type="ECO:0000256" key="1">
    <source>
        <dbReference type="SAM" id="MobiDB-lite"/>
    </source>
</evidence>
<dbReference type="EMBL" id="GBXM01002059">
    <property type="protein sequence ID" value="JAI06519.1"/>
    <property type="molecule type" value="Transcribed_RNA"/>
</dbReference>
<proteinExistence type="predicted"/>